<accession>A0A1Q9E4A4</accession>
<reference evidence="1 2" key="1">
    <citation type="submission" date="2016-02" db="EMBL/GenBank/DDBJ databases">
        <title>Genome analysis of coral dinoflagellate symbionts highlights evolutionary adaptations to a symbiotic lifestyle.</title>
        <authorList>
            <person name="Aranda M."/>
            <person name="Li Y."/>
            <person name="Liew Y.J."/>
            <person name="Baumgarten S."/>
            <person name="Simakov O."/>
            <person name="Wilson M."/>
            <person name="Piel J."/>
            <person name="Ashoor H."/>
            <person name="Bougouffa S."/>
            <person name="Bajic V.B."/>
            <person name="Ryu T."/>
            <person name="Ravasi T."/>
            <person name="Bayer T."/>
            <person name="Micklem G."/>
            <person name="Kim H."/>
            <person name="Bhak J."/>
            <person name="Lajeunesse T.C."/>
            <person name="Voolstra C.R."/>
        </authorList>
    </citation>
    <scope>NUCLEOTIDE SEQUENCE [LARGE SCALE GENOMIC DNA]</scope>
    <source>
        <strain evidence="1 2">CCMP2467</strain>
    </source>
</reference>
<keyword evidence="2" id="KW-1185">Reference proteome</keyword>
<dbReference type="Gene3D" id="3.80.10.10">
    <property type="entry name" value="Ribonuclease Inhibitor"/>
    <property type="match status" value="1"/>
</dbReference>
<evidence type="ECO:0008006" key="3">
    <source>
        <dbReference type="Google" id="ProtNLM"/>
    </source>
</evidence>
<organism evidence="1 2">
    <name type="scientific">Symbiodinium microadriaticum</name>
    <name type="common">Dinoflagellate</name>
    <name type="synonym">Zooxanthella microadriatica</name>
    <dbReference type="NCBI Taxonomy" id="2951"/>
    <lineage>
        <taxon>Eukaryota</taxon>
        <taxon>Sar</taxon>
        <taxon>Alveolata</taxon>
        <taxon>Dinophyceae</taxon>
        <taxon>Suessiales</taxon>
        <taxon>Symbiodiniaceae</taxon>
        <taxon>Symbiodinium</taxon>
    </lineage>
</organism>
<sequence>MVSIVVPFWGYFLGVEVQSTCSLMKTDSAGIHLANSLLENEGLEVLSMRDNSIRDASASAFAEALHHNGTVTQLNLELNRLMQMPNEFWRSCVRVLYADQELPAADDIVEVYMMPVNRNMGTSGVMSQDDCVFQILSGSREKAAYMGFRFYRAADFKSGLLRLRPAADPYRFQEGQPAGFQDTREKAA</sequence>
<dbReference type="OrthoDB" id="292937at2759"/>
<gene>
    <name evidence="1" type="ORF">AK812_SmicGene14914</name>
</gene>
<dbReference type="Proteomes" id="UP000186817">
    <property type="component" value="Unassembled WGS sequence"/>
</dbReference>
<dbReference type="SUPFAM" id="SSF52047">
    <property type="entry name" value="RNI-like"/>
    <property type="match status" value="1"/>
</dbReference>
<evidence type="ECO:0000313" key="1">
    <source>
        <dbReference type="EMBL" id="OLQ02251.1"/>
    </source>
</evidence>
<proteinExistence type="predicted"/>
<dbReference type="AlphaFoldDB" id="A0A1Q9E4A4"/>
<comment type="caution">
    <text evidence="1">The sequence shown here is derived from an EMBL/GenBank/DDBJ whole genome shotgun (WGS) entry which is preliminary data.</text>
</comment>
<protein>
    <recommendedName>
        <fullName evidence="3">Protein NLRC3</fullName>
    </recommendedName>
</protein>
<name>A0A1Q9E4A4_SYMMI</name>
<dbReference type="InterPro" id="IPR032675">
    <property type="entry name" value="LRR_dom_sf"/>
</dbReference>
<evidence type="ECO:0000313" key="2">
    <source>
        <dbReference type="Proteomes" id="UP000186817"/>
    </source>
</evidence>
<dbReference type="SMART" id="SM00368">
    <property type="entry name" value="LRR_RI"/>
    <property type="match status" value="1"/>
</dbReference>
<dbReference type="EMBL" id="LSRX01000269">
    <property type="protein sequence ID" value="OLQ02251.1"/>
    <property type="molecule type" value="Genomic_DNA"/>
</dbReference>